<proteinExistence type="predicted"/>
<evidence type="ECO:0000313" key="2">
    <source>
        <dbReference type="EMBL" id="MFC2950086.1"/>
    </source>
</evidence>
<gene>
    <name evidence="2" type="ORF">ACFODW_17325</name>
</gene>
<feature type="transmembrane region" description="Helical" evidence="1">
    <location>
        <begin position="6"/>
        <end position="24"/>
    </location>
</feature>
<dbReference type="Pfam" id="PF19610">
    <property type="entry name" value="DUF6115"/>
    <property type="match status" value="1"/>
</dbReference>
<dbReference type="Proteomes" id="UP001595387">
    <property type="component" value="Unassembled WGS sequence"/>
</dbReference>
<keyword evidence="1" id="KW-0472">Membrane</keyword>
<comment type="caution">
    <text evidence="2">The sequence shown here is derived from an EMBL/GenBank/DDBJ whole genome shotgun (WGS) entry which is preliminary data.</text>
</comment>
<dbReference type="InterPro" id="IPR046118">
    <property type="entry name" value="DUF6115"/>
</dbReference>
<evidence type="ECO:0000313" key="3">
    <source>
        <dbReference type="Proteomes" id="UP001595387"/>
    </source>
</evidence>
<keyword evidence="1" id="KW-1133">Transmembrane helix</keyword>
<accession>A0ABV7AAC6</accession>
<keyword evidence="3" id="KW-1185">Reference proteome</keyword>
<name>A0ABV7AAC6_9BACI</name>
<dbReference type="RefSeq" id="WP_390308075.1">
    <property type="nucleotide sequence ID" value="NZ_JBHRRZ010000040.1"/>
</dbReference>
<keyword evidence="1" id="KW-0812">Transmembrane</keyword>
<dbReference type="EMBL" id="JBHRRZ010000040">
    <property type="protein sequence ID" value="MFC2950086.1"/>
    <property type="molecule type" value="Genomic_DNA"/>
</dbReference>
<organism evidence="2 3">
    <name type="scientific">Virgibacillus sediminis</name>
    <dbReference type="NCBI Taxonomy" id="202260"/>
    <lineage>
        <taxon>Bacteria</taxon>
        <taxon>Bacillati</taxon>
        <taxon>Bacillota</taxon>
        <taxon>Bacilli</taxon>
        <taxon>Bacillales</taxon>
        <taxon>Bacillaceae</taxon>
        <taxon>Virgibacillus</taxon>
    </lineage>
</organism>
<sequence length="135" mass="15670">MFSLLLILSFMIHAVTLFAIYQLFKRLKEAEAVNTEDISNLLDSYLQQIREENQRLEMELDKRELYQGTHSGTNHEEEVQEDTNGVTDRVMEEKTETSLQSRILLLHKQGYNAEEIAQQLDCGKTEAELVIKLHS</sequence>
<evidence type="ECO:0000256" key="1">
    <source>
        <dbReference type="SAM" id="Phobius"/>
    </source>
</evidence>
<protein>
    <submittedName>
        <fullName evidence="2">DUF6115 domain-containing protein</fullName>
    </submittedName>
</protein>
<reference evidence="3" key="1">
    <citation type="journal article" date="2019" name="Int. J. Syst. Evol. Microbiol.">
        <title>The Global Catalogue of Microorganisms (GCM) 10K type strain sequencing project: providing services to taxonomists for standard genome sequencing and annotation.</title>
        <authorList>
            <consortium name="The Broad Institute Genomics Platform"/>
            <consortium name="The Broad Institute Genome Sequencing Center for Infectious Disease"/>
            <person name="Wu L."/>
            <person name="Ma J."/>
        </authorList>
    </citation>
    <scope>NUCLEOTIDE SEQUENCE [LARGE SCALE GENOMIC DNA]</scope>
    <source>
        <strain evidence="3">KCTC 13193</strain>
    </source>
</reference>